<organism evidence="10 11">
    <name type="scientific">Corynascus novoguineensis</name>
    <dbReference type="NCBI Taxonomy" id="1126955"/>
    <lineage>
        <taxon>Eukaryota</taxon>
        <taxon>Fungi</taxon>
        <taxon>Dikarya</taxon>
        <taxon>Ascomycota</taxon>
        <taxon>Pezizomycotina</taxon>
        <taxon>Sordariomycetes</taxon>
        <taxon>Sordariomycetidae</taxon>
        <taxon>Sordariales</taxon>
        <taxon>Chaetomiaceae</taxon>
        <taxon>Corynascus</taxon>
    </lineage>
</organism>
<dbReference type="Proteomes" id="UP001303647">
    <property type="component" value="Unassembled WGS sequence"/>
</dbReference>
<dbReference type="SUPFAM" id="SSF103473">
    <property type="entry name" value="MFS general substrate transporter"/>
    <property type="match status" value="1"/>
</dbReference>
<name>A0AAN7CWK2_9PEZI</name>
<keyword evidence="6 8" id="KW-0472">Membrane</keyword>
<keyword evidence="3 8" id="KW-0812">Transmembrane</keyword>
<evidence type="ECO:0000256" key="5">
    <source>
        <dbReference type="ARBA" id="ARBA00023002"/>
    </source>
</evidence>
<dbReference type="Gene3D" id="3.40.50.720">
    <property type="entry name" value="NAD(P)-binding Rossmann-like Domain"/>
    <property type="match status" value="1"/>
</dbReference>
<feature type="transmembrane region" description="Helical" evidence="8">
    <location>
        <begin position="98"/>
        <end position="116"/>
    </location>
</feature>
<feature type="transmembrane region" description="Helical" evidence="8">
    <location>
        <begin position="213"/>
        <end position="236"/>
    </location>
</feature>
<keyword evidence="11" id="KW-1185">Reference proteome</keyword>
<feature type="transmembrane region" description="Helical" evidence="8">
    <location>
        <begin position="128"/>
        <end position="147"/>
    </location>
</feature>
<feature type="compositionally biased region" description="Low complexity" evidence="7">
    <location>
        <begin position="24"/>
        <end position="41"/>
    </location>
</feature>
<evidence type="ECO:0000256" key="1">
    <source>
        <dbReference type="ARBA" id="ARBA00004141"/>
    </source>
</evidence>
<feature type="domain" description="Major facilitator superfamily (MFS) profile" evidence="9">
    <location>
        <begin position="63"/>
        <end position="514"/>
    </location>
</feature>
<dbReference type="CDD" id="cd05233">
    <property type="entry name" value="SDR_c"/>
    <property type="match status" value="1"/>
</dbReference>
<accession>A0AAN7CWK2</accession>
<dbReference type="GO" id="GO:0022857">
    <property type="term" value="F:transmembrane transporter activity"/>
    <property type="evidence" value="ECO:0007669"/>
    <property type="project" value="InterPro"/>
</dbReference>
<dbReference type="FunFam" id="1.20.1250.20:FF:000196">
    <property type="entry name" value="MFS toxin efflux pump (AflT)"/>
    <property type="match status" value="1"/>
</dbReference>
<comment type="subcellular location">
    <subcellularLocation>
        <location evidence="1">Membrane</location>
        <topology evidence="1">Multi-pass membrane protein</topology>
    </subcellularLocation>
</comment>
<feature type="transmembrane region" description="Helical" evidence="8">
    <location>
        <begin position="420"/>
        <end position="441"/>
    </location>
</feature>
<dbReference type="Pfam" id="PF00106">
    <property type="entry name" value="adh_short"/>
    <property type="match status" value="1"/>
</dbReference>
<dbReference type="InterPro" id="IPR057326">
    <property type="entry name" value="KR_dom"/>
</dbReference>
<evidence type="ECO:0000313" key="11">
    <source>
        <dbReference type="Proteomes" id="UP001303647"/>
    </source>
</evidence>
<keyword evidence="4 8" id="KW-1133">Transmembrane helix</keyword>
<protein>
    <submittedName>
        <fullName evidence="10">Major facilitator superfamily transporter aflatoxin efflux</fullName>
    </submittedName>
</protein>
<evidence type="ECO:0000256" key="2">
    <source>
        <dbReference type="ARBA" id="ARBA00022448"/>
    </source>
</evidence>
<dbReference type="PRINTS" id="PR00081">
    <property type="entry name" value="GDHRDH"/>
</dbReference>
<feature type="region of interest" description="Disordered" evidence="7">
    <location>
        <begin position="1"/>
        <end position="50"/>
    </location>
</feature>
<dbReference type="InterPro" id="IPR002347">
    <property type="entry name" value="SDR_fam"/>
</dbReference>
<dbReference type="PANTHER" id="PTHR23501:SF153">
    <property type="entry name" value="AFLATOXIN EFFLUX PUMP, PUTATIVE-RELATED"/>
    <property type="match status" value="1"/>
</dbReference>
<dbReference type="GO" id="GO:0016491">
    <property type="term" value="F:oxidoreductase activity"/>
    <property type="evidence" value="ECO:0007669"/>
    <property type="project" value="UniProtKB-KW"/>
</dbReference>
<reference evidence="10" key="2">
    <citation type="submission" date="2023-05" db="EMBL/GenBank/DDBJ databases">
        <authorList>
            <consortium name="Lawrence Berkeley National Laboratory"/>
            <person name="Steindorff A."/>
            <person name="Hensen N."/>
            <person name="Bonometti L."/>
            <person name="Westerberg I."/>
            <person name="Brannstrom I.O."/>
            <person name="Guillou S."/>
            <person name="Cros-Aarteil S."/>
            <person name="Calhoun S."/>
            <person name="Haridas S."/>
            <person name="Kuo A."/>
            <person name="Mondo S."/>
            <person name="Pangilinan J."/>
            <person name="Riley R."/>
            <person name="Labutti K."/>
            <person name="Andreopoulos B."/>
            <person name="Lipzen A."/>
            <person name="Chen C."/>
            <person name="Yanf M."/>
            <person name="Daum C."/>
            <person name="Ng V."/>
            <person name="Clum A."/>
            <person name="Ohm R."/>
            <person name="Martin F."/>
            <person name="Silar P."/>
            <person name="Natvig D."/>
            <person name="Lalanne C."/>
            <person name="Gautier V."/>
            <person name="Ament-Velasquez S.L."/>
            <person name="Kruys A."/>
            <person name="Hutchinson M.I."/>
            <person name="Powell A.J."/>
            <person name="Barry K."/>
            <person name="Miller A.N."/>
            <person name="Grigoriev I.V."/>
            <person name="Debuchy R."/>
            <person name="Gladieux P."/>
            <person name="Thoren M.H."/>
            <person name="Johannesson H."/>
        </authorList>
    </citation>
    <scope>NUCLEOTIDE SEQUENCE</scope>
    <source>
        <strain evidence="10">CBS 359.72</strain>
    </source>
</reference>
<dbReference type="CDD" id="cd17502">
    <property type="entry name" value="MFS_Azr1_MDR_like"/>
    <property type="match status" value="1"/>
</dbReference>
<dbReference type="InterPro" id="IPR011701">
    <property type="entry name" value="MFS"/>
</dbReference>
<dbReference type="Pfam" id="PF07690">
    <property type="entry name" value="MFS_1"/>
    <property type="match status" value="1"/>
</dbReference>
<feature type="transmembrane region" description="Helical" evidence="8">
    <location>
        <begin position="453"/>
        <end position="472"/>
    </location>
</feature>
<feature type="transmembrane region" description="Helical" evidence="8">
    <location>
        <begin position="57"/>
        <end position="76"/>
    </location>
</feature>
<dbReference type="PROSITE" id="PS50850">
    <property type="entry name" value="MFS"/>
    <property type="match status" value="1"/>
</dbReference>
<keyword evidence="2" id="KW-0813">Transport</keyword>
<dbReference type="InterPro" id="IPR036259">
    <property type="entry name" value="MFS_trans_sf"/>
</dbReference>
<evidence type="ECO:0000313" key="10">
    <source>
        <dbReference type="EMBL" id="KAK4248228.1"/>
    </source>
</evidence>
<dbReference type="Gene3D" id="1.20.1250.20">
    <property type="entry name" value="MFS general substrate transporter like domains"/>
    <property type="match status" value="2"/>
</dbReference>
<evidence type="ECO:0000256" key="8">
    <source>
        <dbReference type="SAM" id="Phobius"/>
    </source>
</evidence>
<proteinExistence type="predicted"/>
<evidence type="ECO:0000256" key="7">
    <source>
        <dbReference type="SAM" id="MobiDB-lite"/>
    </source>
</evidence>
<sequence length="845" mass="90424">MESDKEHPTTPRPVASSEETPVPTEAVTGTGAATNTGTSSTYDPEEEPKALSETKPAWEVVLVVLGILMSLFLVALDRTIISTAIPEITNEYNSFGDYAWYGSAYLLSCCAVQLLFGKLFTMFSVKYTLFLSVLVFEIASAICGAAPSSISFIVGRAIAGLGAAGIFAGAMTSMIHVVPLHHKPKLFAAMGSMQVIAQIGGPLIGGALTTHVTWRWCFYINLPIGGVALIAIWLFLDIPQQRELADRPLKWKMKQLDIPGAILVGAGAVCILLALQWAGPTYAWSDGRIIVLLTVGGLCLVGFGLVQFFFPGTATIPRHLFKNRTVVAAFFLFVFFSCSNFVFIYFIPTWFQAITHVSAYESGIRTIPLMASSVVGLIIGGMATSAIGYYVPLAIVGSCLAAVGAGLISTWEVDSPPGIWIGYQVINGIGLGFISQIPNLAMQAVLPKTEAPIGFAVSLVGGLLLSSVFISVGENVLVNQLVSRLSAITGSPIPAELVYASGATTLLEQLPENQQAAGLEAYNDSLQVVFRIGLGLTCVCVPAACALEWKSSIPRLTKTYHTKSYDRIAKHHGFNGQGKTILITGGASGVGYHISKAFAEAGAARIAIISRSPEAQETARIEIETAYPSTEILPYQASVTDTARMNEILQELGTVHVLILNAAVAHRRAPGVDISVDEVQEAFDTNVVAPFALTKAYLSMPTPEKKVVLNVSSVAAQLSGHRIGYGPSKAAAAQVMQHFAAENKVDDAKIISFHPGAIWTPGTEKTLGKIFKKDAPHWEDIELPAHFALWLAGPESGFLHGRFVWAQWDVDELIALQDKLGKDPNIMKIGLALQEPNKPEPTRSA</sequence>
<dbReference type="InterPro" id="IPR020846">
    <property type="entry name" value="MFS_dom"/>
</dbReference>
<feature type="transmembrane region" description="Helical" evidence="8">
    <location>
        <begin position="256"/>
        <end position="277"/>
    </location>
</feature>
<comment type="caution">
    <text evidence="10">The sequence shown here is derived from an EMBL/GenBank/DDBJ whole genome shotgun (WGS) entry which is preliminary data.</text>
</comment>
<dbReference type="SUPFAM" id="SSF51735">
    <property type="entry name" value="NAD(P)-binding Rossmann-fold domains"/>
    <property type="match status" value="1"/>
</dbReference>
<evidence type="ECO:0000256" key="3">
    <source>
        <dbReference type="ARBA" id="ARBA00022692"/>
    </source>
</evidence>
<feature type="transmembrane region" description="Helical" evidence="8">
    <location>
        <begin position="153"/>
        <end position="174"/>
    </location>
</feature>
<evidence type="ECO:0000259" key="9">
    <source>
        <dbReference type="PROSITE" id="PS50850"/>
    </source>
</evidence>
<feature type="transmembrane region" description="Helical" evidence="8">
    <location>
        <begin position="289"/>
        <end position="314"/>
    </location>
</feature>
<keyword evidence="5" id="KW-0560">Oxidoreductase</keyword>
<feature type="transmembrane region" description="Helical" evidence="8">
    <location>
        <begin position="186"/>
        <end position="207"/>
    </location>
</feature>
<feature type="transmembrane region" description="Helical" evidence="8">
    <location>
        <begin position="326"/>
        <end position="347"/>
    </location>
</feature>
<dbReference type="GO" id="GO:0005886">
    <property type="term" value="C:plasma membrane"/>
    <property type="evidence" value="ECO:0007669"/>
    <property type="project" value="TreeGrafter"/>
</dbReference>
<feature type="transmembrane region" description="Helical" evidence="8">
    <location>
        <begin position="367"/>
        <end position="383"/>
    </location>
</feature>
<dbReference type="InterPro" id="IPR036291">
    <property type="entry name" value="NAD(P)-bd_dom_sf"/>
</dbReference>
<dbReference type="EMBL" id="MU857640">
    <property type="protein sequence ID" value="KAK4248228.1"/>
    <property type="molecule type" value="Genomic_DNA"/>
</dbReference>
<dbReference type="AlphaFoldDB" id="A0AAN7CWK2"/>
<dbReference type="SMART" id="SM00822">
    <property type="entry name" value="PKS_KR"/>
    <property type="match status" value="1"/>
</dbReference>
<evidence type="ECO:0000256" key="6">
    <source>
        <dbReference type="ARBA" id="ARBA00023136"/>
    </source>
</evidence>
<reference evidence="10" key="1">
    <citation type="journal article" date="2023" name="Mol. Phylogenet. Evol.">
        <title>Genome-scale phylogeny and comparative genomics of the fungal order Sordariales.</title>
        <authorList>
            <person name="Hensen N."/>
            <person name="Bonometti L."/>
            <person name="Westerberg I."/>
            <person name="Brannstrom I.O."/>
            <person name="Guillou S."/>
            <person name="Cros-Aarteil S."/>
            <person name="Calhoun S."/>
            <person name="Haridas S."/>
            <person name="Kuo A."/>
            <person name="Mondo S."/>
            <person name="Pangilinan J."/>
            <person name="Riley R."/>
            <person name="LaButti K."/>
            <person name="Andreopoulos B."/>
            <person name="Lipzen A."/>
            <person name="Chen C."/>
            <person name="Yan M."/>
            <person name="Daum C."/>
            <person name="Ng V."/>
            <person name="Clum A."/>
            <person name="Steindorff A."/>
            <person name="Ohm R.A."/>
            <person name="Martin F."/>
            <person name="Silar P."/>
            <person name="Natvig D.O."/>
            <person name="Lalanne C."/>
            <person name="Gautier V."/>
            <person name="Ament-Velasquez S.L."/>
            <person name="Kruys A."/>
            <person name="Hutchinson M.I."/>
            <person name="Powell A.J."/>
            <person name="Barry K."/>
            <person name="Miller A.N."/>
            <person name="Grigoriev I.V."/>
            <person name="Debuchy R."/>
            <person name="Gladieux P."/>
            <person name="Hiltunen Thoren M."/>
            <person name="Johannesson H."/>
        </authorList>
    </citation>
    <scope>NUCLEOTIDE SEQUENCE</scope>
    <source>
        <strain evidence="10">CBS 359.72</strain>
    </source>
</reference>
<dbReference type="PANTHER" id="PTHR23501">
    <property type="entry name" value="MAJOR FACILITATOR SUPERFAMILY"/>
    <property type="match status" value="1"/>
</dbReference>
<evidence type="ECO:0000256" key="4">
    <source>
        <dbReference type="ARBA" id="ARBA00022989"/>
    </source>
</evidence>
<gene>
    <name evidence="10" type="ORF">C7999DRAFT_40511</name>
</gene>
<dbReference type="FunFam" id="1.20.1720.10:FF:000012">
    <property type="entry name" value="MFS toxin efflux pump (AflT)"/>
    <property type="match status" value="1"/>
</dbReference>
<feature type="transmembrane region" description="Helical" evidence="8">
    <location>
        <begin position="390"/>
        <end position="408"/>
    </location>
</feature>